<feature type="compositionally biased region" description="Gly residues" evidence="1">
    <location>
        <begin position="335"/>
        <end position="346"/>
    </location>
</feature>
<reference evidence="2 3" key="1">
    <citation type="journal article" date="2018" name="Plant J.">
        <title>Genome sequences of Chlorella sorokiniana UTEX 1602 and Micractinium conductrix SAG 241.80: implications to maltose excretion by a green alga.</title>
        <authorList>
            <person name="Arriola M.B."/>
            <person name="Velmurugan N."/>
            <person name="Zhang Y."/>
            <person name="Plunkett M.H."/>
            <person name="Hondzo H."/>
            <person name="Barney B.M."/>
        </authorList>
    </citation>
    <scope>NUCLEOTIDE SEQUENCE [LARGE SCALE GENOMIC DNA]</scope>
    <source>
        <strain evidence="3">UTEX 1602</strain>
    </source>
</reference>
<dbReference type="Proteomes" id="UP000239899">
    <property type="component" value="Unassembled WGS sequence"/>
</dbReference>
<feature type="region of interest" description="Disordered" evidence="1">
    <location>
        <begin position="414"/>
        <end position="463"/>
    </location>
</feature>
<feature type="compositionally biased region" description="Low complexity" evidence="1">
    <location>
        <begin position="1"/>
        <end position="13"/>
    </location>
</feature>
<feature type="region of interest" description="Disordered" evidence="1">
    <location>
        <begin position="252"/>
        <end position="281"/>
    </location>
</feature>
<dbReference type="STRING" id="3076.A0A2P6TPJ0"/>
<feature type="compositionally biased region" description="Low complexity" evidence="1">
    <location>
        <begin position="430"/>
        <end position="457"/>
    </location>
</feature>
<evidence type="ECO:0000313" key="3">
    <source>
        <dbReference type="Proteomes" id="UP000239899"/>
    </source>
</evidence>
<feature type="region of interest" description="Disordered" evidence="1">
    <location>
        <begin position="1"/>
        <end position="69"/>
    </location>
</feature>
<feature type="compositionally biased region" description="Low complexity" evidence="1">
    <location>
        <begin position="109"/>
        <end position="119"/>
    </location>
</feature>
<feature type="compositionally biased region" description="Low complexity" evidence="1">
    <location>
        <begin position="127"/>
        <end position="138"/>
    </location>
</feature>
<evidence type="ECO:0000256" key="1">
    <source>
        <dbReference type="SAM" id="MobiDB-lite"/>
    </source>
</evidence>
<comment type="caution">
    <text evidence="2">The sequence shown here is derived from an EMBL/GenBank/DDBJ whole genome shotgun (WGS) entry which is preliminary data.</text>
</comment>
<feature type="compositionally biased region" description="Low complexity" evidence="1">
    <location>
        <begin position="303"/>
        <end position="316"/>
    </location>
</feature>
<sequence>MAPGEPSGSRGSPPGDPSQLLGFHGQPLSLDPVLFSPADRGRTRQRSGPPAHAADGSGSGFLMRGPACLADGGQAALGFAGASRIPRSSSAPPGRMELQAAGESSDQVLAQLQRTQQELQRQRAEQEQWAAAAQQLLRAHGHALPQATSPPGSQQQRRRELPPLPSPPNQQRRPASVDLKPSHDLCQAFASLQADLGVIEQQQHNWEARRVAHQSALAQEQAQWETRRAAEQWSWDMRRQAEEQAWRQARRQQEEAWLDKRRQEEREWTEKRRREDAEQRDKRQRAEQQWLLECQRAQQQLQQQQRAAAAPPQSQLYGKPALGLQQGKPPASYSGGSGSGSSGGSTGLPPPPLPAVMEGDSMQLDLLTFDSLDFMEMARELGLASPLPSLELMPADLQNVQLVQQGGLGTLGALGHPASVPQPFSPLPVQQPVGTAPGQQQAAGLGQQAQRAQRGATSPPASY</sequence>
<gene>
    <name evidence="2" type="ORF">C2E21_5262</name>
</gene>
<name>A0A2P6TPJ0_CHLSO</name>
<dbReference type="EMBL" id="LHPG02000009">
    <property type="protein sequence ID" value="PRW55948.1"/>
    <property type="molecule type" value="Genomic_DNA"/>
</dbReference>
<dbReference type="AlphaFoldDB" id="A0A2P6TPJ0"/>
<proteinExistence type="predicted"/>
<feature type="compositionally biased region" description="Low complexity" evidence="1">
    <location>
        <begin position="84"/>
        <end position="95"/>
    </location>
</feature>
<protein>
    <submittedName>
        <fullName evidence="2">Uncharacterized protein</fullName>
    </submittedName>
</protein>
<feature type="region of interest" description="Disordered" evidence="1">
    <location>
        <begin position="84"/>
        <end position="182"/>
    </location>
</feature>
<keyword evidence="3" id="KW-1185">Reference proteome</keyword>
<accession>A0A2P6TPJ0</accession>
<organism evidence="2 3">
    <name type="scientific">Chlorella sorokiniana</name>
    <name type="common">Freshwater green alga</name>
    <dbReference type="NCBI Taxonomy" id="3076"/>
    <lineage>
        <taxon>Eukaryota</taxon>
        <taxon>Viridiplantae</taxon>
        <taxon>Chlorophyta</taxon>
        <taxon>core chlorophytes</taxon>
        <taxon>Trebouxiophyceae</taxon>
        <taxon>Chlorellales</taxon>
        <taxon>Chlorellaceae</taxon>
        <taxon>Chlorella clade</taxon>
        <taxon>Chlorella</taxon>
    </lineage>
</organism>
<dbReference type="OrthoDB" id="10616948at2759"/>
<feature type="region of interest" description="Disordered" evidence="1">
    <location>
        <begin position="303"/>
        <end position="357"/>
    </location>
</feature>
<evidence type="ECO:0000313" key="2">
    <source>
        <dbReference type="EMBL" id="PRW55948.1"/>
    </source>
</evidence>